<dbReference type="AlphaFoldDB" id="A0A176QGP2"/>
<dbReference type="PANTHER" id="PTHR33490">
    <property type="entry name" value="BLR5614 PROTEIN-RELATED"/>
    <property type="match status" value="1"/>
</dbReference>
<gene>
    <name evidence="2" type="ORF">AWH69_03645</name>
</gene>
<dbReference type="InterPro" id="IPR038765">
    <property type="entry name" value="Papain-like_cys_pep_sf"/>
</dbReference>
<organism evidence="2 3">
    <name type="scientific">Janibacter melonis</name>
    <dbReference type="NCBI Taxonomy" id="262209"/>
    <lineage>
        <taxon>Bacteria</taxon>
        <taxon>Bacillati</taxon>
        <taxon>Actinomycetota</taxon>
        <taxon>Actinomycetes</taxon>
        <taxon>Micrococcales</taxon>
        <taxon>Intrasporangiaceae</taxon>
        <taxon>Janibacter</taxon>
    </lineage>
</organism>
<name>A0A176QGP2_9MICO</name>
<accession>A0A176QGP2</accession>
<dbReference type="STRING" id="262209.AWH69_03645"/>
<evidence type="ECO:0000313" key="2">
    <source>
        <dbReference type="EMBL" id="OAB88874.1"/>
    </source>
</evidence>
<dbReference type="SUPFAM" id="SSF54001">
    <property type="entry name" value="Cysteine proteinases"/>
    <property type="match status" value="1"/>
</dbReference>
<proteinExistence type="predicted"/>
<dbReference type="InterPro" id="IPR013589">
    <property type="entry name" value="Bac_transglu_N"/>
</dbReference>
<dbReference type="EMBL" id="LQZG01000001">
    <property type="protein sequence ID" value="OAB88874.1"/>
    <property type="molecule type" value="Genomic_DNA"/>
</dbReference>
<evidence type="ECO:0000259" key="1">
    <source>
        <dbReference type="SMART" id="SM00460"/>
    </source>
</evidence>
<dbReference type="RefSeq" id="WP_068271568.1">
    <property type="nucleotide sequence ID" value="NZ_LQZG01000001.1"/>
</dbReference>
<protein>
    <recommendedName>
        <fullName evidence="1">Transglutaminase-like domain-containing protein</fullName>
    </recommendedName>
</protein>
<dbReference type="InterPro" id="IPR002931">
    <property type="entry name" value="Transglutaminase-like"/>
</dbReference>
<feature type="domain" description="Transglutaminase-like" evidence="1">
    <location>
        <begin position="186"/>
        <end position="257"/>
    </location>
</feature>
<dbReference type="SMART" id="SM00460">
    <property type="entry name" value="TGc"/>
    <property type="match status" value="1"/>
</dbReference>
<dbReference type="Gene3D" id="3.10.620.30">
    <property type="match status" value="1"/>
</dbReference>
<dbReference type="PANTHER" id="PTHR33490:SF1">
    <property type="entry name" value="SLL1233 PROTEIN"/>
    <property type="match status" value="1"/>
</dbReference>
<dbReference type="Proteomes" id="UP000076976">
    <property type="component" value="Unassembled WGS sequence"/>
</dbReference>
<comment type="caution">
    <text evidence="2">The sequence shown here is derived from an EMBL/GenBank/DDBJ whole genome shotgun (WGS) entry which is preliminary data.</text>
</comment>
<keyword evidence="3" id="KW-1185">Reference proteome</keyword>
<reference evidence="2 3" key="1">
    <citation type="submission" date="2016-01" db="EMBL/GenBank/DDBJ databases">
        <title>Janibacter melonis strain CD11_4 genome sequencing and assembly.</title>
        <authorList>
            <person name="Nair G.R."/>
            <person name="Kaur G."/>
            <person name="Chander A.M."/>
            <person name="Mayilraj S."/>
        </authorList>
    </citation>
    <scope>NUCLEOTIDE SEQUENCE [LARGE SCALE GENOMIC DNA]</scope>
    <source>
        <strain evidence="2 3">CD11-4</strain>
    </source>
</reference>
<evidence type="ECO:0000313" key="3">
    <source>
        <dbReference type="Proteomes" id="UP000076976"/>
    </source>
</evidence>
<dbReference type="Pfam" id="PF08379">
    <property type="entry name" value="Bact_transglu_N"/>
    <property type="match status" value="1"/>
</dbReference>
<sequence>MTTRAALHHRTTYRFAEPVHLFPHAIRLRPAPHSRTPVSGYELRVEPSEHVLRWHQDPFGGWVGQVVFTAPTDELEVTVDLVADLTPVNPFDFFVEDYASTAPFAYPADLHDDLGPYLRPVDDGPRGSGLSRDSTAWVESAIARAMGDEGGELPVVELLVRLNRAVRAHVAYSTRMEPGTQAPHETLERAVGSCRDSSWLLVAVLRHAGLAARFASGYLLQLQTPGEDGPSRDSAELHAWAEAYVPGAGWVGLDPTSGLLAAEGHLPLSCTPRPSSAAPISGTTTPAEVDFSYETTLTRLDDAG</sequence>
<dbReference type="Pfam" id="PF01841">
    <property type="entry name" value="Transglut_core"/>
    <property type="match status" value="1"/>
</dbReference>